<feature type="domain" description="RapA2 cadherin-like" evidence="1">
    <location>
        <begin position="584"/>
        <end position="661"/>
    </location>
</feature>
<proteinExistence type="predicted"/>
<dbReference type="EMBL" id="AE016825">
    <property type="protein sequence ID" value="AAQ57990.1"/>
    <property type="molecule type" value="Genomic_DNA"/>
</dbReference>
<dbReference type="eggNOG" id="COG1361">
    <property type="taxonomic scope" value="Bacteria"/>
</dbReference>
<feature type="domain" description="RapA2 cadherin-like" evidence="1">
    <location>
        <begin position="2190"/>
        <end position="2264"/>
    </location>
</feature>
<dbReference type="Gene3D" id="2.60.40.3440">
    <property type="match status" value="2"/>
</dbReference>
<dbReference type="SUPFAM" id="SSF51120">
    <property type="entry name" value="beta-Roll"/>
    <property type="match status" value="2"/>
</dbReference>
<dbReference type="NCBIfam" id="NF038131">
    <property type="entry name" value="choice_anch_K"/>
    <property type="match status" value="1"/>
</dbReference>
<dbReference type="InterPro" id="IPR047777">
    <property type="entry name" value="LapA-like_RM"/>
</dbReference>
<dbReference type="KEGG" id="cvi:CV_0311"/>
<feature type="domain" description="RapA2 cadherin-like" evidence="1">
    <location>
        <begin position="901"/>
        <end position="978"/>
    </location>
</feature>
<evidence type="ECO:0000259" key="1">
    <source>
        <dbReference type="Pfam" id="PF17803"/>
    </source>
</evidence>
<reference evidence="2 3" key="1">
    <citation type="journal article" date="2003" name="Proc. Natl. Acad. Sci. U.S.A.">
        <title>The complete genome sequence of Chromobacterium violaceum reveals remarkable and exploitable bacterial adaptability.</title>
        <authorList>
            <person name="Vasconcelos A.T.R."/>
            <person name="de Almeida D.F."/>
            <person name="Almeida F.C."/>
            <person name="de Almeida L.G.P."/>
            <person name="de Almeida R."/>
            <person name="Goncalves J.A.A."/>
            <person name="Andrade E.M."/>
            <person name="Antonio R.V."/>
            <person name="Araripe J."/>
            <person name="de Araujo M.F.F."/>
            <person name="Filho S.A."/>
            <person name="Azevedo V."/>
            <person name="Batista A.J."/>
            <person name="Bataus L.A.M."/>
            <person name="Batista J.S."/>
            <person name="Belo A."/>
            <person name="vander Berg C."/>
            <person name="Blamey J."/>
            <person name="Bogo M."/>
            <person name="Bonato S."/>
            <person name="Bordignon J."/>
            <person name="Brito C.A."/>
            <person name="Brocchi M."/>
            <person name="Burity H.A."/>
            <person name="Camargo A.A."/>
            <person name="Cardoso D.D.P."/>
            <person name="Carneiro N.P."/>
            <person name="Carraro D.M."/>
            <person name="Carvalho C.M.B."/>
            <person name="Cascardo J.C.M."/>
            <person name="Cavada B.S."/>
            <person name="Chueire L.M.O."/>
            <person name="Pasa T.B.C."/>
            <person name="Duran N."/>
            <person name="Fagundes N."/>
            <person name="Falcao C.L."/>
            <person name="Fantinatti F."/>
            <person name="Farias I.P."/>
            <person name="Felipe M.S.S."/>
            <person name="Ferrari L.P."/>
            <person name="Ferro J.A."/>
            <person name="Ferro M.I.T."/>
            <person name="Franco G.R."/>
            <person name="Freitas N.S.A."/>
            <person name="Furlan L.R."/>
            <person name="Gazzinelli R.T."/>
            <person name="Gomes E.A."/>
            <person name="Goncalves P.R."/>
            <person name="Grangeiro T.B."/>
            <person name="Grattapaglia D."/>
            <person name="Grisard E.C."/>
            <person name="Guimaraes C.T."/>
            <person name="Hanna E.S."/>
            <person name="Hungria M."/>
            <person name="Jardim S.N."/>
            <person name="Laurino J."/>
            <person name="Leoi L.C.T."/>
            <person name="Fassarella L."/>
            <person name="Lima A."/>
            <person name="Loureiro M.F."/>
            <person name="Lyra M.C.P."/>
            <person name="Macedo M."/>
            <person name="Madeira H.M.F."/>
            <person name="Manfio G.P."/>
            <person name="Maranhao A.Q."/>
            <person name="Martins W.S."/>
            <person name="di Mauro S.M.Z."/>
            <person name="de Medeiros S.R.B."/>
            <person name="Meissner R.D.V."/>
            <person name="Menck C.F.M."/>
            <person name="Moreira M.A.M."/>
            <person name="Nascimento F.F."/>
            <person name="Nicolas M.F."/>
            <person name="Oliveira J.G."/>
            <person name="Oliveira S.C."/>
            <person name="Paixao R.F.C."/>
            <person name="Parente J.A."/>
            <person name="Pedrosa F.O."/>
            <person name="Pena S.J.D."/>
            <person name="Perreira J.O."/>
            <person name="Perreira M."/>
            <person name="Pinto L.S.R.C."/>
            <person name="Pinto L.S."/>
            <person name="Porto J.I.R."/>
            <person name="Potrich D.P."/>
            <person name="Neto C.E.R."/>
            <person name="Reis A.M.M."/>
            <person name="Rigo L.U."/>
            <person name="Rondinelli E."/>
            <person name="dos Santos E.B.P."/>
            <person name="Santos F.R."/>
            <person name="Schneider M.P.C."/>
            <person name="Seuanez H.N."/>
            <person name="Silva A.M.R."/>
            <person name="da Silva A.L.C."/>
            <person name="Silva D.W."/>
            <person name="Silva R."/>
            <person name="Simoes I.C."/>
            <person name="Simon D."/>
            <person name="Soares C.M.A."/>
            <person name="Soares R.B.A."/>
            <person name="Souza E.M."/>
            <person name="Souza K.R.L."/>
            <person name="Souza R.C."/>
            <person name="Steffens M.B.R."/>
            <person name="Steindel M."/>
            <person name="Teixeira S.R."/>
            <person name="Urmenyi T."/>
            <person name="Vettore A."/>
            <person name="Wassem R."/>
            <person name="Zaha A."/>
            <person name="Simpson A.J.G."/>
        </authorList>
    </citation>
    <scope>NUCLEOTIDE SEQUENCE [LARGE SCALE GENOMIC DNA]</scope>
    <source>
        <strain evidence="3">ATCC 12472 / DSM 30191 / JCM 1249 / NBRC 12614 / NCIMB 9131 / NCTC 9757</strain>
    </source>
</reference>
<name>Q7P1A2_CHRVO</name>
<dbReference type="InterPro" id="IPR001343">
    <property type="entry name" value="Hemolysn_Ca-bd"/>
</dbReference>
<sequence>MATSTQGQVLSLQGSVKAIGVDGKARLLKVGDILQPGEQLQLENGAAVSLSRADGEVVRLEGDRQVMLTDEVLHGQHADATEASIAPLAPEAQQILAALDNPSANPGNPFDNLDPAAAGLNDAGGENSGHSFIRIGRIAETLTGLQLSAAPASEALVPENRAADIQTQNSPPFFTAANGAPLGSDMNVATDEDTPVSGTLTASDPNGDPLTFVKGSDPQHGTVTVNPNGSWTYTPAQDYNGSDKFTVTVSDGRGGTATVTVNIGVNPVNDPAVITGNDQGAVTEDLNVSAANTLDYNGKLNVADPDQGEAVFNTARVDNKTNNLGSITIDAAGNWHYSVDNAKVQYLGQGETRTEIFTVYSKDGTAHDITVVVNGVNDAADVGHGAGDIGAGAVKEDTAAQTVASGKLTVVDADQGQAQLQPYQQTTDYGTFQVNADGTWTFTIDNGSAKVQALGEGDKVPLQFTVVSKDGSASSVVSIQVLGTNDAAVISGNDLGSVTEDLNVSPANTLDYSGKLNISDVDQGQAVFNTARIDNKTNNLGSITIDANGNWHYSVDNSKVQYLGQGDTRTEVFTVYAKDGTAHDITVVVNGVNDAAVISGNDQGSVTEDLNVSAAKTLDYVGKLNVSDADQGQAVFDTSRIVNKTANLGSITIDAAGNWHYSVDNAKVQYLGQGDTRTEVFTVYSKDGTAHDITVVVNGVNDAAVIGGTDHGVVVEDDITQVGGTLLVKDVDQNQSAFQPMADVQVDYGTFHFDNATGQWTFTLDNAKAQALTSADRFDRTFTVLSLDGTPHTVTVTIIGKDDPADISGNDQGSVTEDLNVSPANTLDYAGKLNVADPDQGQSSFDTSRVDNKTNNLGSITIDANGNWHYSVDNAKVQYLGQGDTRTEVFTVYAKDGTAHDITVVVNGVNDAAVISGNDQGSVTEDLNVSAAKTLDYVGKLNVSDADQGQAVFDTSRIVNKTANLGSITIDAAGNWHYSVDNAKVQYLGQGDTRTEVFTVYSKDGTAHDITVVVNGVNDAAVIGGTDHGIVVEDTILQVGGTLLVKDVDQNQSAFQPMADVQVDYGTFHFDSATGQWTFTLDNAKAQELTSADRLDRNFTVHSVDGTAHTVTVTIQGQDDSAIISGNDQGVVTEDLNVSTANTLDYAGKLDIVDPDKGQAVFDTARVDNKTANLGSITIDADGNWHYSVDNAKVQYLGQGDTRTEVFTVYAKDGTAHDITVVVNGVNDAATFSGNDAGAVTEDLNVSAANTLDYSGKLNVADADQGQAVFDTARVDNKTTNLGSITIDADGNWHYSVDNAKVQYLGQGDTRTEVFTVYAKDGTAHDITVVVNGVNDAADVGHGAGDIGAGAVKEDTAAQTVASGKLTVVDADQGQAQLQPYQQTTDYGTFQVNADGTWTFTIDNGSAKVQALGEGDKVPLQFTVWSKDGSASSVVSIQVLGTNDAATFSGNDAGAVTEDLNVSAANTLDYSGKLNVADADQGQAVFDTARIDNKTANLGSISIDADGNWHYSVDNAKVQYLGQGDTRTEVFTVYAKDGTAHDITVVVNGVNDAATFSGNDAGAVTEDLNVSAANTLDYSGKLNVADADQGQASFDTARVDNKTANLGSITIDAAGNWHYSVDNAKVQYLGQGETRTEVFTVYSKDGTAHDITVVVNGVNDAATFSGNDAGAVTEDLNVSAANTLDYSGKLNVADADQGQASFDTARVDNKTTNLGSITIDAAGNWHYSVDNAKVQYLGQGDTRTEIFTVYAKDGTAHDITVVVNGVNDAATFSGNDAGAVTEDLNVSAANTLDYSGKLNVADADQGQASFDTARVDNKTTNLGSITIDAAGNWHYSVDNAKVQYLGQGDTRTEIFTVYAKDGTAHDITVVVNGVNDAATFSGNDAGAVTEDLNVSAANTLDYSGKLNVADADQGQAAFDTARVDNKTANLGSISIDAAGNWHYSVDNAKVQYLGQGDTRTEVFTVYAKDGTAHDITVVVNGVNDAATFSGNDAGAVTEDLNVSAANTLDYSGKLNVADADQGQAAFDTARVDNKTANLGSISIDADGNWHYSVDNAKVQYLGQGDTRTEIFTVYAKDGTAHDITVVVNGVNDAATFSGNDAGAVTEDLNVSAANTLDYSGKLNVADADQGQASFDTARIDNKTANLGSISIDADGNWHYSVDNAKVQYLGQGDTRTEVFTVYAKDGTAHDITVVVNGVNDAADVGHGAGDIGAGAVKEDTAAQTVASGKLTVVDVDQGQAQLQPYQQTTDYGTFQVNADGTWTFTIDNGSAKVQALGEGDKVPLQFTVWSKDGSASSVVSIQVLGTNDAATFSGNDTGSVTEDKNVSTTNTLDYVGKLNVSDVDQGQAVFDTSRIDNKTANLGKLTIDANGNWHYSVDDAKVQYLGQDVTRTEVFTVYSKDGTSHDITVTIKGVNDPAVFGGTDGATLVEGTFPSATGTLLVKDVDTGEAAFRPQADVQVKYGTFHFDSATGQWTFTLNDTAQELTSQDKINYTFPVQSLDGTSHNVNITVYGTDNFAVITGNDKGAVTEDVAVSADGMLVHSGKLDIATPDKGRAVFDTGRVDSHAGNYGTLTIDKDGHWQYQVDNAKVQYLGQDETRTEVFTIYAKDGTEHKISVDVHGTNDAPVFVGDQAHGFAKDGGIQVTTAEDTPVSGQLHAQDVDANDQLSYATSGNPQHGTVTLGKDGSWTYTPNQDYNGSDSFKVTVTDKAGATDTITIHVGITPVDDPSVLKPDSGNVVEDKTLAVDAAHGLLANDYDVDSPLSVQSVTVAGQTYQLGKQGVDVALDGKGVLHVNADGSYSFAPAAHYAGELPQIGYTTNTGSSSTLTLTMTPVADAPAVGVLIGQGSYQPGSPYVGGRNFESWEKTAAEYGKNAITLDDGNNSFADLRGKTDTGFAVRGMGGNDAIYLDTSKADNVLIGDDGNLNQLSGKPNEVNDTLYAGKGNDILIGGKGDDSLYGGDGVDTAVYAGNFKDYTITRPVIGAGGSVFFEVTDKQVTAANPYAGEGHDSLYDIERLQFKDGTYYWNGKEWAKEGADLTRYPVDISASLVDRDGSETLDSIVVRLDAKYAGSQLFDSQHNLIGTIGKDGTLTIAQASHWDAKALDVKLSGLQLEVPGSVKGALSIAVDAVSRETGNGDTATGHASANAANMAPETFDVSASGLEDQPLISVALSGKDGDGSVSGFVIKDLPPNGALYSDAAGTLAVKAGDTVGGTVFFKPTAHWSGDTGFGYAAKDNQGAVDASPAKAAIHVEAVADAPQLSLGGYSSLASLNFEDVNLGGREWRQDVAVNKIGGANTIGVWNTDNGRGLIEVGTERTYTGGNSTNKVLEIENGPGDRTLYTDIQCEAGRFYQLGFDIAARTGWVSSSQLQVKLIALDAFGQPTGKTTVLYDFNPTGTGWLRDQQVALPIAEDGKYRLVFEAKDGDSYGAILDNLSFKAMDNVGYEGSFIKLSSINAALVDRDGSETLNVSLSGLPSGAVLKDAAGHQAAVDGSGKLDISNWSLDSLQLKGPAGYHGQLNLTVTATATEQSNHSQASSSQNLSVSIQAVDHPVTLSGLHALDGGSDAIVQESHLAAGTAPDAAQLTQQGSFVVNAPDGVASIRLGGVEVVGADGRLTGNTLSTAYGALKVTSFDAASGKLGYQYTLGHAGANAGERFVDSIAIDVRDRDGSSASDKLNVAIVNDAPLAADDRASLAVLSGDLKISSDGIVGNWVGWDGGHRVNTFHQGGNDDGQNQLRWGDTFGQQSGYSFRDNDALLNNTLPLNQTFKLGDLTHLNYEISGNSGISNATLGLAFTLGVQPQQFLVHLNHQETPNSRDYEASKDIVTIDNASQTFEYNGRQYILQILGFDDGKGHIGNEIHTAENASSTFGIMARIVEGSDYHQPATGGNVLQNDAAGADGGLSVVSCASGAQAGNGGVEAILHGQFGDLLMHADGSYNYTFTGDSKLLGNGQTDTFTYTVRDADGDLSSARLHIDLSTLDPNQRLLQGDAGDNRLTGTDANELIRGGAGNDILTGGLGVDTFKWTLGDQGTAAKPARDVITDFGQHGEKDVLDLKDLLQGESHSASSLEGYLNFHKEGANTVIDVHHQGQGTPVTQQIVLQNVDLTQGATLSDAQVLKNLLNHGQLHTD</sequence>
<dbReference type="OrthoDB" id="8584954at2"/>
<protein>
    <submittedName>
        <fullName evidence="2">Probable RTX (Repeat in structural toxin)</fullName>
    </submittedName>
</protein>
<dbReference type="InterPro" id="IPR040853">
    <property type="entry name" value="RapA2_cadherin-like"/>
</dbReference>
<feature type="domain" description="RapA2 cadherin-like" evidence="1">
    <location>
        <begin position="692"/>
        <end position="762"/>
    </location>
</feature>
<dbReference type="Pfam" id="PF17803">
    <property type="entry name" value="Cadherin_4"/>
    <property type="match status" value="11"/>
</dbReference>
<feature type="domain" description="RapA2 cadherin-like" evidence="1">
    <location>
        <begin position="1326"/>
        <end position="1400"/>
    </location>
</feature>
<feature type="domain" description="RapA2 cadherin-like" evidence="1">
    <location>
        <begin position="477"/>
        <end position="553"/>
    </location>
</feature>
<dbReference type="NCBIfam" id="NF012211">
    <property type="entry name" value="tand_rpt_95"/>
    <property type="match status" value="2"/>
</dbReference>
<dbReference type="InterPro" id="IPR019960">
    <property type="entry name" value="T1SS_VCA0849"/>
</dbReference>
<feature type="domain" description="RapA2 cadherin-like" evidence="1">
    <location>
        <begin position="2299"/>
        <end position="2375"/>
    </location>
</feature>
<feature type="domain" description="RapA2 cadherin-like" evidence="1">
    <location>
        <begin position="2082"/>
        <end position="2159"/>
    </location>
</feature>
<dbReference type="InterPro" id="IPR011049">
    <property type="entry name" value="Serralysin-like_metalloprot_C"/>
</dbReference>
<keyword evidence="3" id="KW-1185">Reference proteome</keyword>
<dbReference type="Proteomes" id="UP000001424">
    <property type="component" value="Chromosome"/>
</dbReference>
<feature type="domain" description="RapA2 cadherin-like" evidence="1">
    <location>
        <begin position="368"/>
        <end position="442"/>
    </location>
</feature>
<gene>
    <name evidence="2" type="ordered locus">CV_0311</name>
</gene>
<dbReference type="HOGENOM" id="CLU_223883_0_0_4"/>
<dbReference type="RefSeq" id="WP_011133866.1">
    <property type="nucleotide sequence ID" value="NC_005085.1"/>
</dbReference>
<dbReference type="Gene3D" id="2.60.40.1200">
    <property type="match status" value="1"/>
</dbReference>
<feature type="domain" description="RapA2 cadherin-like" evidence="1">
    <location>
        <begin position="1009"/>
        <end position="1079"/>
    </location>
</feature>
<accession>Q7P1A2</accession>
<dbReference type="NCBIfam" id="NF033682">
    <property type="entry name" value="retention_LapA"/>
    <property type="match status" value="1"/>
</dbReference>
<dbReference type="Pfam" id="PF17963">
    <property type="entry name" value="Big_9"/>
    <property type="match status" value="4"/>
</dbReference>
<feature type="domain" description="RapA2 cadherin-like" evidence="1">
    <location>
        <begin position="2406"/>
        <end position="2476"/>
    </location>
</feature>
<dbReference type="InterPro" id="IPR010221">
    <property type="entry name" value="VCBS_dom"/>
</dbReference>
<dbReference type="GO" id="GO:0005509">
    <property type="term" value="F:calcium ion binding"/>
    <property type="evidence" value="ECO:0007669"/>
    <property type="project" value="InterPro"/>
</dbReference>
<dbReference type="STRING" id="243365.CV_0311"/>
<dbReference type="InterPro" id="IPR018511">
    <property type="entry name" value="Hemolysin-typ_Ca-bd_CS"/>
</dbReference>
<dbReference type="SMR" id="Q7P1A2"/>
<dbReference type="eggNOG" id="COG2373">
    <property type="taxonomic scope" value="Bacteria"/>
</dbReference>
<evidence type="ECO:0000313" key="3">
    <source>
        <dbReference type="Proteomes" id="UP000001424"/>
    </source>
</evidence>
<dbReference type="PROSITE" id="PS00330">
    <property type="entry name" value="HEMOLYSIN_CALCIUM"/>
    <property type="match status" value="2"/>
</dbReference>
<dbReference type="NCBIfam" id="TIGR03661">
    <property type="entry name" value="T1SS_VCA0849"/>
    <property type="match status" value="1"/>
</dbReference>
<dbReference type="Gene3D" id="2.60.40.10">
    <property type="entry name" value="Immunoglobulins"/>
    <property type="match status" value="20"/>
</dbReference>
<dbReference type="InterPro" id="IPR013783">
    <property type="entry name" value="Ig-like_fold"/>
</dbReference>
<organism evidence="2 3">
    <name type="scientific">Chromobacterium violaceum (strain ATCC 12472 / DSM 30191 / JCM 1249 / CCUG 213 / NBRC 12614 / NCIMB 9131 / NCTC 9757 / MK)</name>
    <dbReference type="NCBI Taxonomy" id="243365"/>
    <lineage>
        <taxon>Bacteria</taxon>
        <taxon>Pseudomonadati</taxon>
        <taxon>Pseudomonadota</taxon>
        <taxon>Betaproteobacteria</taxon>
        <taxon>Neisseriales</taxon>
        <taxon>Chromobacteriaceae</taxon>
        <taxon>Chromobacterium</taxon>
    </lineage>
</organism>
<dbReference type="Pfam" id="PF00353">
    <property type="entry name" value="HemolysinCabind"/>
    <property type="match status" value="2"/>
</dbReference>
<dbReference type="NCBIfam" id="TIGR01965">
    <property type="entry name" value="VCBS_repeat"/>
    <property type="match status" value="25"/>
</dbReference>
<evidence type="ECO:0000313" key="2">
    <source>
        <dbReference type="EMBL" id="AAQ57990.1"/>
    </source>
</evidence>
<dbReference type="InterPro" id="IPR047995">
    <property type="entry name" value="Choice_anch_K"/>
</dbReference>